<dbReference type="AlphaFoldDB" id="A0A150JBY6"/>
<evidence type="ECO:0000313" key="2">
    <source>
        <dbReference type="EMBL" id="KYC54710.1"/>
    </source>
</evidence>
<evidence type="ECO:0000256" key="1">
    <source>
        <dbReference type="ARBA" id="ARBA00009438"/>
    </source>
</evidence>
<dbReference type="CDD" id="cd13540">
    <property type="entry name" value="PBP2_ModA_WtpA"/>
    <property type="match status" value="1"/>
</dbReference>
<sequence>MVVLVAGCANQTGTSSQSGGQKKVLKVLMAGSLVSPMEKIEKKFEADHPNVDVQFEPAGSIECVQKITQLGVKADVFASADYTLIPSMMVPEYADWYVLFAKNEMVLTYSDKSKYANIINKNNWYKILDKPDVIWAFSNPNLDPCGYRTPMTIQLAELEYKDDKIFENLITSKSKITVDEVNGIYVITTPENLAPATNKLTIRNKSVELVSMVQDGGLDYAWEYISVAVQNDMKYIRLPGSINLSDVAYTDTYKRVQVKTADGKTQTGKPIVYGVTVPKNAPNVELANEFVKYMIDEFGQKVFEEDGQPPVIPAIAGPDKTKVPQILLKYVADN</sequence>
<gene>
    <name evidence="2" type="primary">wtpA</name>
    <name evidence="2" type="ORF">AN188_00874</name>
    <name evidence="3" type="ORF">APG09_01214</name>
</gene>
<dbReference type="PANTHER" id="PTHR30632:SF16">
    <property type="entry name" value="MOLYBDATE_TUNGSTATE-BINDING PROTEIN WTPA"/>
    <property type="match status" value="1"/>
</dbReference>
<dbReference type="PATRIC" id="fig|1706435.3.peg.1207"/>
<dbReference type="InterPro" id="IPR050682">
    <property type="entry name" value="ModA/WtpA"/>
</dbReference>
<accession>A0A150JGP7</accession>
<proteinExistence type="inferred from homology"/>
<dbReference type="GO" id="GO:0015689">
    <property type="term" value="P:molybdate ion transport"/>
    <property type="evidence" value="ECO:0007669"/>
    <property type="project" value="TreeGrafter"/>
</dbReference>
<organism evidence="2 4">
    <name type="scientific">Candidatus Methanofastidiosum methylothiophilum</name>
    <dbReference type="NCBI Taxonomy" id="1705564"/>
    <lineage>
        <taxon>Archaea</taxon>
        <taxon>Methanobacteriati</taxon>
        <taxon>Methanobacteriota</taxon>
        <taxon>Stenosarchaea group</taxon>
        <taxon>Candidatus Methanofastidiosia</taxon>
        <taxon>Candidatus Methanofastidiosales</taxon>
        <taxon>Candidatus Methanofastidiosaceae</taxon>
        <taxon>Candidatus Methanofastidiosum</taxon>
    </lineage>
</organism>
<dbReference type="InterPro" id="IPR022498">
    <property type="entry name" value="ABC_trnspt_W-bd_WtpA"/>
</dbReference>
<dbReference type="Proteomes" id="UP000092420">
    <property type="component" value="Unassembled WGS sequence"/>
</dbReference>
<dbReference type="PATRIC" id="fig|1706433.3.peg.877"/>
<accession>A0A150JBY6</accession>
<evidence type="ECO:0000313" key="4">
    <source>
        <dbReference type="Proteomes" id="UP000092420"/>
    </source>
</evidence>
<dbReference type="Pfam" id="PF13531">
    <property type="entry name" value="SBP_bac_11"/>
    <property type="match status" value="1"/>
</dbReference>
<dbReference type="EMBL" id="LNJB01000009">
    <property type="protein sequence ID" value="KYC54710.1"/>
    <property type="molecule type" value="Genomic_DNA"/>
</dbReference>
<dbReference type="GO" id="GO:1901359">
    <property type="term" value="F:tungstate binding"/>
    <property type="evidence" value="ECO:0007669"/>
    <property type="project" value="InterPro"/>
</dbReference>
<name>A0A150JBY6_9EURY</name>
<comment type="similarity">
    <text evidence="1">Belongs to the bacterial solute-binding protein 1 family. WtpA subfamily.</text>
</comment>
<dbReference type="NCBIfam" id="TIGR03730">
    <property type="entry name" value="tungstate_WtpA"/>
    <property type="match status" value="1"/>
</dbReference>
<dbReference type="EMBL" id="LNJE01000014">
    <property type="protein sequence ID" value="KYC57066.1"/>
    <property type="molecule type" value="Genomic_DNA"/>
</dbReference>
<dbReference type="SUPFAM" id="SSF53850">
    <property type="entry name" value="Periplasmic binding protein-like II"/>
    <property type="match status" value="1"/>
</dbReference>
<reference evidence="2 4" key="1">
    <citation type="journal article" date="2016" name="ISME J.">
        <title>Chasing the elusive Euryarchaeota class WSA2: genomes reveal a uniquely fastidious methyl-reducing methanogen.</title>
        <authorList>
            <person name="Nobu M.K."/>
            <person name="Narihiro T."/>
            <person name="Kuroda K."/>
            <person name="Mei R."/>
            <person name="Liu W.T."/>
        </authorList>
    </citation>
    <scope>NUCLEOTIDE SEQUENCE [LARGE SCALE GENOMIC DNA]</scope>
    <source>
        <strain evidence="2">ADurb1013_Bin02101</strain>
        <strain evidence="3">ADurb1213_Bin02801</strain>
    </source>
</reference>
<comment type="caution">
    <text evidence="2">The sequence shown here is derived from an EMBL/GenBank/DDBJ whole genome shotgun (WGS) entry which is preliminary data.</text>
</comment>
<dbReference type="GO" id="GO:0030973">
    <property type="term" value="F:molybdate ion binding"/>
    <property type="evidence" value="ECO:0007669"/>
    <property type="project" value="TreeGrafter"/>
</dbReference>
<evidence type="ECO:0000313" key="3">
    <source>
        <dbReference type="EMBL" id="KYC57066.1"/>
    </source>
</evidence>
<dbReference type="NCBIfam" id="NF003196">
    <property type="entry name" value="PRK04168.1"/>
    <property type="match status" value="1"/>
</dbReference>
<protein>
    <submittedName>
        <fullName evidence="2">Molybdate/tungstate-binding protein WtpA</fullName>
    </submittedName>
</protein>
<accession>A0A150JIQ0</accession>
<dbReference type="PANTHER" id="PTHR30632">
    <property type="entry name" value="MOLYBDATE-BINDING PERIPLASMIC PROTEIN"/>
    <property type="match status" value="1"/>
</dbReference>
<dbReference type="Gene3D" id="3.40.190.10">
    <property type="entry name" value="Periplasmic binding protein-like II"/>
    <property type="match status" value="2"/>
</dbReference>